<evidence type="ECO:0000256" key="6">
    <source>
        <dbReference type="ARBA" id="ARBA00022741"/>
    </source>
</evidence>
<comment type="similarity">
    <text evidence="1 12">Belongs to the thymidylate kinase family.</text>
</comment>
<organism evidence="14 16">
    <name type="scientific">Chromobacterium sphagni</name>
    <dbReference type="NCBI Taxonomy" id="1903179"/>
    <lineage>
        <taxon>Bacteria</taxon>
        <taxon>Pseudomonadati</taxon>
        <taxon>Pseudomonadota</taxon>
        <taxon>Betaproteobacteria</taxon>
        <taxon>Neisseriales</taxon>
        <taxon>Chromobacteriaceae</taxon>
        <taxon>Chromobacterium</taxon>
    </lineage>
</organism>
<dbReference type="GO" id="GO:0006235">
    <property type="term" value="P:dTTP biosynthetic process"/>
    <property type="evidence" value="ECO:0007669"/>
    <property type="project" value="UniProtKB-UniRule"/>
</dbReference>
<dbReference type="GO" id="GO:0005829">
    <property type="term" value="C:cytosol"/>
    <property type="evidence" value="ECO:0007669"/>
    <property type="project" value="TreeGrafter"/>
</dbReference>
<evidence type="ECO:0000256" key="11">
    <source>
        <dbReference type="ARBA" id="ARBA00057735"/>
    </source>
</evidence>
<dbReference type="InterPro" id="IPR018094">
    <property type="entry name" value="Thymidylate_kinase"/>
</dbReference>
<dbReference type="InterPro" id="IPR039430">
    <property type="entry name" value="Thymidylate_kin-like_dom"/>
</dbReference>
<evidence type="ECO:0000313" key="15">
    <source>
        <dbReference type="EMBL" id="OHX18870.1"/>
    </source>
</evidence>
<dbReference type="EMBL" id="MKCT01000056">
    <property type="protein sequence ID" value="OHX18870.1"/>
    <property type="molecule type" value="Genomic_DNA"/>
</dbReference>
<evidence type="ECO:0000256" key="10">
    <source>
        <dbReference type="ARBA" id="ARBA00048743"/>
    </source>
</evidence>
<evidence type="ECO:0000256" key="12">
    <source>
        <dbReference type="HAMAP-Rule" id="MF_00165"/>
    </source>
</evidence>
<keyword evidence="7 12" id="KW-0418">Kinase</keyword>
<dbReference type="GO" id="GO:0005524">
    <property type="term" value="F:ATP binding"/>
    <property type="evidence" value="ECO:0007669"/>
    <property type="project" value="UniProtKB-UniRule"/>
</dbReference>
<dbReference type="InterPro" id="IPR027417">
    <property type="entry name" value="P-loop_NTPase"/>
</dbReference>
<keyword evidence="5 12" id="KW-0545">Nucleotide biosynthesis</keyword>
<name>A0A1S1X0N2_9NEIS</name>
<evidence type="ECO:0000259" key="13">
    <source>
        <dbReference type="Pfam" id="PF02223"/>
    </source>
</evidence>
<dbReference type="NCBIfam" id="TIGR00041">
    <property type="entry name" value="DTMP_kinase"/>
    <property type="match status" value="1"/>
</dbReference>
<evidence type="ECO:0000256" key="4">
    <source>
        <dbReference type="ARBA" id="ARBA00022679"/>
    </source>
</evidence>
<dbReference type="InterPro" id="IPR018095">
    <property type="entry name" value="Thymidylate_kin_CS"/>
</dbReference>
<dbReference type="FunFam" id="3.40.50.300:FF:000225">
    <property type="entry name" value="Thymidylate kinase"/>
    <property type="match status" value="1"/>
</dbReference>
<keyword evidence="8 12" id="KW-0067">ATP-binding</keyword>
<dbReference type="CDD" id="cd01672">
    <property type="entry name" value="TMPK"/>
    <property type="match status" value="1"/>
</dbReference>
<dbReference type="PANTHER" id="PTHR10344:SF4">
    <property type="entry name" value="UMP-CMP KINASE 2, MITOCHONDRIAL"/>
    <property type="match status" value="1"/>
</dbReference>
<dbReference type="Proteomes" id="UP000180280">
    <property type="component" value="Unassembled WGS sequence"/>
</dbReference>
<proteinExistence type="inferred from homology"/>
<dbReference type="EMBL" id="MKCS01000001">
    <property type="protein sequence ID" value="OHX12950.1"/>
    <property type="molecule type" value="Genomic_DNA"/>
</dbReference>
<evidence type="ECO:0000256" key="8">
    <source>
        <dbReference type="ARBA" id="ARBA00022840"/>
    </source>
</evidence>
<keyword evidence="6 12" id="KW-0547">Nucleotide-binding</keyword>
<evidence type="ECO:0000256" key="2">
    <source>
        <dbReference type="ARBA" id="ARBA00012980"/>
    </source>
</evidence>
<dbReference type="GO" id="GO:0004798">
    <property type="term" value="F:dTMP kinase activity"/>
    <property type="evidence" value="ECO:0007669"/>
    <property type="project" value="UniProtKB-UniRule"/>
</dbReference>
<evidence type="ECO:0000313" key="17">
    <source>
        <dbReference type="Proteomes" id="UP000180280"/>
    </source>
</evidence>
<comment type="function">
    <text evidence="11 12">Phosphorylation of dTMP to form dTDP in both de novo and salvage pathways of dTTP synthesis.</text>
</comment>
<dbReference type="GO" id="GO:0006227">
    <property type="term" value="P:dUDP biosynthetic process"/>
    <property type="evidence" value="ECO:0007669"/>
    <property type="project" value="TreeGrafter"/>
</dbReference>
<evidence type="ECO:0000256" key="5">
    <source>
        <dbReference type="ARBA" id="ARBA00022727"/>
    </source>
</evidence>
<dbReference type="SUPFAM" id="SSF52540">
    <property type="entry name" value="P-loop containing nucleoside triphosphate hydrolases"/>
    <property type="match status" value="1"/>
</dbReference>
<evidence type="ECO:0000256" key="3">
    <source>
        <dbReference type="ARBA" id="ARBA00017144"/>
    </source>
</evidence>
<feature type="domain" description="Thymidylate kinase-like" evidence="13">
    <location>
        <begin position="15"/>
        <end position="203"/>
    </location>
</feature>
<evidence type="ECO:0000256" key="7">
    <source>
        <dbReference type="ARBA" id="ARBA00022777"/>
    </source>
</evidence>
<protein>
    <recommendedName>
        <fullName evidence="3 12">Thymidylate kinase</fullName>
        <ecNumber evidence="2 12">2.7.4.9</ecNumber>
    </recommendedName>
    <alternativeName>
        <fullName evidence="9 12">dTMP kinase</fullName>
    </alternativeName>
</protein>
<dbReference type="AlphaFoldDB" id="A0A1S1X0N2"/>
<dbReference type="Proteomes" id="UP000180088">
    <property type="component" value="Unassembled WGS sequence"/>
</dbReference>
<dbReference type="PROSITE" id="PS01331">
    <property type="entry name" value="THYMIDYLATE_KINASE"/>
    <property type="match status" value="1"/>
</dbReference>
<keyword evidence="17" id="KW-1185">Reference proteome</keyword>
<dbReference type="GO" id="GO:0006233">
    <property type="term" value="P:dTDP biosynthetic process"/>
    <property type="evidence" value="ECO:0007669"/>
    <property type="project" value="InterPro"/>
</dbReference>
<comment type="caution">
    <text evidence="14">The sequence shown here is derived from an EMBL/GenBank/DDBJ whole genome shotgun (WGS) entry which is preliminary data.</text>
</comment>
<accession>A0A1S1X0N2</accession>
<reference evidence="16 17" key="1">
    <citation type="submission" date="2016-09" db="EMBL/GenBank/DDBJ databases">
        <title>Chromobacterium muskegensis sp. nov., an insecticidal bacterium isolated from Sphagnum bogs.</title>
        <authorList>
            <person name="Sparks M.E."/>
            <person name="Blackburn M.B."/>
            <person name="Gundersen-Rindal D.E."/>
            <person name="Mitchell A."/>
            <person name="Farrar R."/>
            <person name="Kuhar D."/>
        </authorList>
    </citation>
    <scope>NUCLEOTIDE SEQUENCE [LARGE SCALE GENOMIC DNA]</scope>
    <source>
        <strain evidence="15 17">14B-1</strain>
        <strain evidence="14 16">37-2</strain>
    </source>
</reference>
<gene>
    <name evidence="12" type="primary">tmk</name>
    <name evidence="15" type="ORF">BI344_20030</name>
    <name evidence="14" type="ORF">BI347_05070</name>
</gene>
<dbReference type="Gene3D" id="3.40.50.300">
    <property type="entry name" value="P-loop containing nucleotide triphosphate hydrolases"/>
    <property type="match status" value="1"/>
</dbReference>
<comment type="catalytic activity">
    <reaction evidence="10 12">
        <text>dTMP + ATP = dTDP + ADP</text>
        <dbReference type="Rhea" id="RHEA:13517"/>
        <dbReference type="ChEBI" id="CHEBI:30616"/>
        <dbReference type="ChEBI" id="CHEBI:58369"/>
        <dbReference type="ChEBI" id="CHEBI:63528"/>
        <dbReference type="ChEBI" id="CHEBI:456216"/>
        <dbReference type="EC" id="2.7.4.9"/>
    </reaction>
</comment>
<sequence>MPTEQPARRGRFITLEGIDGAGKSTHLTFIRDWLASRGVDAVFTREPGGTPLGEDIRKLLLAVDSQVSLNAEALLAFAARQQHIDGVIAPALAAGRYLVSDRFTDSTYAFQGGGRGIPFERIRVLEDWVQQGLQPDLTLLFDLPLDVAAQRMSCTRTLDRFEQEAADFHQRVREAYLARAAAEPHRFAMLDSSRGIAEIQADIAIHLQNLLERG</sequence>
<evidence type="ECO:0000313" key="14">
    <source>
        <dbReference type="EMBL" id="OHX12950.1"/>
    </source>
</evidence>
<feature type="binding site" evidence="12">
    <location>
        <begin position="17"/>
        <end position="24"/>
    </location>
    <ligand>
        <name>ATP</name>
        <dbReference type="ChEBI" id="CHEBI:30616"/>
    </ligand>
</feature>
<dbReference type="RefSeq" id="WP_071114158.1">
    <property type="nucleotide sequence ID" value="NZ_MKCS01000001.1"/>
</dbReference>
<evidence type="ECO:0000256" key="9">
    <source>
        <dbReference type="ARBA" id="ARBA00029962"/>
    </source>
</evidence>
<dbReference type="STRING" id="1903179.BI347_05070"/>
<evidence type="ECO:0000313" key="16">
    <source>
        <dbReference type="Proteomes" id="UP000180088"/>
    </source>
</evidence>
<dbReference type="PANTHER" id="PTHR10344">
    <property type="entry name" value="THYMIDYLATE KINASE"/>
    <property type="match status" value="1"/>
</dbReference>
<dbReference type="HAMAP" id="MF_00165">
    <property type="entry name" value="Thymidylate_kinase"/>
    <property type="match status" value="1"/>
</dbReference>
<dbReference type="EC" id="2.7.4.9" evidence="2 12"/>
<evidence type="ECO:0000256" key="1">
    <source>
        <dbReference type="ARBA" id="ARBA00009776"/>
    </source>
</evidence>
<dbReference type="OrthoDB" id="9774907at2"/>
<keyword evidence="4 12" id="KW-0808">Transferase</keyword>
<dbReference type="Pfam" id="PF02223">
    <property type="entry name" value="Thymidylate_kin"/>
    <property type="match status" value="1"/>
</dbReference>